<protein>
    <submittedName>
        <fullName evidence="2">Uncharacterized protein</fullName>
    </submittedName>
</protein>
<keyword evidence="1" id="KW-1133">Transmembrane helix</keyword>
<accession>A0A517W3Q6</accession>
<dbReference type="Proteomes" id="UP000318704">
    <property type="component" value="Chromosome"/>
</dbReference>
<dbReference type="KEGG" id="gaw:V144x_53980"/>
<dbReference type="EMBL" id="CP037920">
    <property type="protein sequence ID" value="QDT99884.1"/>
    <property type="molecule type" value="Genomic_DNA"/>
</dbReference>
<feature type="transmembrane region" description="Helical" evidence="1">
    <location>
        <begin position="12"/>
        <end position="35"/>
    </location>
</feature>
<proteinExistence type="predicted"/>
<evidence type="ECO:0000313" key="3">
    <source>
        <dbReference type="Proteomes" id="UP000318704"/>
    </source>
</evidence>
<dbReference type="RefSeq" id="WP_144989790.1">
    <property type="nucleotide sequence ID" value="NZ_CP037920.1"/>
</dbReference>
<keyword evidence="1" id="KW-0812">Transmembrane</keyword>
<keyword evidence="1" id="KW-0472">Membrane</keyword>
<dbReference type="AlphaFoldDB" id="A0A517W3Q6"/>
<reference evidence="2 3" key="1">
    <citation type="submission" date="2019-03" db="EMBL/GenBank/DDBJ databases">
        <title>Deep-cultivation of Planctomycetes and their phenomic and genomic characterization uncovers novel biology.</title>
        <authorList>
            <person name="Wiegand S."/>
            <person name="Jogler M."/>
            <person name="Boedeker C."/>
            <person name="Pinto D."/>
            <person name="Vollmers J."/>
            <person name="Rivas-Marin E."/>
            <person name="Kohn T."/>
            <person name="Peeters S.H."/>
            <person name="Heuer A."/>
            <person name="Rast P."/>
            <person name="Oberbeckmann S."/>
            <person name="Bunk B."/>
            <person name="Jeske O."/>
            <person name="Meyerdierks A."/>
            <person name="Storesund J.E."/>
            <person name="Kallscheuer N."/>
            <person name="Luecker S."/>
            <person name="Lage O.M."/>
            <person name="Pohl T."/>
            <person name="Merkel B.J."/>
            <person name="Hornburger P."/>
            <person name="Mueller R.-W."/>
            <person name="Bruemmer F."/>
            <person name="Labrenz M."/>
            <person name="Spormann A.M."/>
            <person name="Op den Camp H."/>
            <person name="Overmann J."/>
            <person name="Amann R."/>
            <person name="Jetten M.S.M."/>
            <person name="Mascher T."/>
            <person name="Medema M.H."/>
            <person name="Devos D.P."/>
            <person name="Kaster A.-K."/>
            <person name="Ovreas L."/>
            <person name="Rohde M."/>
            <person name="Galperin M.Y."/>
            <person name="Jogler C."/>
        </authorList>
    </citation>
    <scope>NUCLEOTIDE SEQUENCE [LARGE SCALE GENOMIC DNA]</scope>
    <source>
        <strain evidence="2 3">V144</strain>
    </source>
</reference>
<sequence>MTIAETSTDPKIIAALVIASFSLLVTVVNIIWNYLTQTKLEILKSDLANSRAMHDARLDYEYEARKRLYHECEPIFFQLNESANDTKHRVISLARTSRLGHLGLEDDDWLTNEGYYSISTYYNLFIPLAHYKQIREALTLIDLNVDKVTKARYDLIKWLYICWTDDFELARLEPALSYEPNIGNWLEQRNSDPRKYWRQGLPIGRLDSAVESLLTRLPDHKIHVKSYGEFESDYKNKQSEVSEGFSLVRDIFHGFDPRTRPILWRCLLVQSILSRAIIESSKLSRDTNIEEFKPIRPFTKTEIRELDWRNDKDDVSERSFLSDFEVAFKYVKTHLPHLCQSVIVNHP</sequence>
<evidence type="ECO:0000256" key="1">
    <source>
        <dbReference type="SAM" id="Phobius"/>
    </source>
</evidence>
<gene>
    <name evidence="2" type="ORF">V144x_53980</name>
</gene>
<organism evidence="2 3">
    <name type="scientific">Gimesia aquarii</name>
    <dbReference type="NCBI Taxonomy" id="2527964"/>
    <lineage>
        <taxon>Bacteria</taxon>
        <taxon>Pseudomonadati</taxon>
        <taxon>Planctomycetota</taxon>
        <taxon>Planctomycetia</taxon>
        <taxon>Planctomycetales</taxon>
        <taxon>Planctomycetaceae</taxon>
        <taxon>Gimesia</taxon>
    </lineage>
</organism>
<evidence type="ECO:0000313" key="2">
    <source>
        <dbReference type="EMBL" id="QDT99884.1"/>
    </source>
</evidence>
<name>A0A517W3Q6_9PLAN</name>